<gene>
    <name evidence="1" type="ORF">VB854_02195</name>
</gene>
<dbReference type="Gene3D" id="3.30.420.40">
    <property type="match status" value="2"/>
</dbReference>
<reference evidence="1 2" key="1">
    <citation type="submission" date="2023-12" db="EMBL/GenBank/DDBJ databases">
        <title>Baltic Sea Cyanobacteria.</title>
        <authorList>
            <person name="Delbaje E."/>
            <person name="Fewer D.P."/>
            <person name="Shishido T.K."/>
        </authorList>
    </citation>
    <scope>NUCLEOTIDE SEQUENCE [LARGE SCALE GENOMIC DNA]</scope>
    <source>
        <strain evidence="1 2">CCNP 1315</strain>
    </source>
</reference>
<evidence type="ECO:0008006" key="3">
    <source>
        <dbReference type="Google" id="ProtNLM"/>
    </source>
</evidence>
<dbReference type="PANTHER" id="PTHR42749">
    <property type="entry name" value="CELL SHAPE-DETERMINING PROTEIN MREB"/>
    <property type="match status" value="1"/>
</dbReference>
<comment type="caution">
    <text evidence="1">The sequence shown here is derived from an EMBL/GenBank/DDBJ whole genome shotgun (WGS) entry which is preliminary data.</text>
</comment>
<dbReference type="Gene3D" id="3.90.640.10">
    <property type="entry name" value="Actin, Chain A, domain 4"/>
    <property type="match status" value="1"/>
</dbReference>
<accession>A0ABU5TSB5</accession>
<dbReference type="SUPFAM" id="SSF53067">
    <property type="entry name" value="Actin-like ATPase domain"/>
    <property type="match status" value="1"/>
</dbReference>
<organism evidence="1 2">
    <name type="scientific">Limnoraphis robusta CCNP1315</name>
    <dbReference type="NCBI Taxonomy" id="3110306"/>
    <lineage>
        <taxon>Bacteria</taxon>
        <taxon>Bacillati</taxon>
        <taxon>Cyanobacteriota</taxon>
        <taxon>Cyanophyceae</taxon>
        <taxon>Oscillatoriophycideae</taxon>
        <taxon>Oscillatoriales</taxon>
        <taxon>Sirenicapillariaceae</taxon>
        <taxon>Limnoraphis</taxon>
    </lineage>
</organism>
<dbReference type="InterPro" id="IPR043129">
    <property type="entry name" value="ATPase_NBD"/>
</dbReference>
<name>A0ABU5TSB5_9CYAN</name>
<dbReference type="EMBL" id="JAYGHT010000003">
    <property type="protein sequence ID" value="MEA5517754.1"/>
    <property type="molecule type" value="Genomic_DNA"/>
</dbReference>
<protein>
    <recommendedName>
        <fullName evidence="3">Molecular chaperone</fullName>
    </recommendedName>
</protein>
<evidence type="ECO:0000313" key="2">
    <source>
        <dbReference type="Proteomes" id="UP001301728"/>
    </source>
</evidence>
<evidence type="ECO:0000313" key="1">
    <source>
        <dbReference type="EMBL" id="MEA5517754.1"/>
    </source>
</evidence>
<proteinExistence type="predicted"/>
<dbReference type="Proteomes" id="UP001301728">
    <property type="component" value="Unassembled WGS sequence"/>
</dbReference>
<sequence length="586" mass="66321">MPPEYNSKDRKTAPDQWYLSLDLGTGLSACLLNRNSQKVYPVYWKSNTNSPSDSDQVTFRLPCEVDWQETPNGKERKLKNFKPYLNIAIPYVRITQDTASEVSQVPVPLIQLSDNQTVFLGKFQRALQLLLSTLTHESQKPLKGLMLPKFYTCGAIGLDSKTLDSVLKHLAGVIVGFPCQGTQAYRLNVEKAILDANLVKSSEQILWLEETIAIMLAQLRSDGMISMSDGGVLVIDAGATTTEIALVELPDPIEDLTHADFVCHSWAYGGDSLDLDIVCQLLLNSPTGKRLQSQVFSEQELIKPQAGCPDLQHRYRLQQQLYSQPLGVALLDAAKSLKVILSQQQHYRLNIEDYQWELNWTDLERLVLVPFINQFNSELNHAIAKAGISSLAINQAICLGGNGVWTKLNRWLRQKLPSAMIFQNDSREIGVEEGFLWDQVQVAMGLATLPLYPQVLDRSRHQYSDYFLLTELLNGFEERSLSIDQVMQLLESRGINTRSCQSRILNILKAQLPPGLIPREPELLLIHPASRQTPDYQRLSEGNLFIQEGDRCYRLNREQADQVRHYLKQLLSDYQQSLEEPAVIPF</sequence>
<dbReference type="PANTHER" id="PTHR42749:SF1">
    <property type="entry name" value="CELL SHAPE-DETERMINING PROTEIN MREB"/>
    <property type="match status" value="1"/>
</dbReference>
<dbReference type="RefSeq" id="WP_323274095.1">
    <property type="nucleotide sequence ID" value="NZ_JAYGHT010000003.1"/>
</dbReference>
<keyword evidence="2" id="KW-1185">Reference proteome</keyword>